<protein>
    <submittedName>
        <fullName evidence="6">Uncharacterized protein</fullName>
    </submittedName>
</protein>
<feature type="region of interest" description="Disordered" evidence="4">
    <location>
        <begin position="1"/>
        <end position="35"/>
    </location>
</feature>
<sequence length="470" mass="53033">MQPAISITDAKPVEGEEVKKVKGKKLTSNGGRLSNDGMAPLDADHLNRVHEELEKLNIATDVINKLELQLDEARAAFREIQASWTQRLDQMTKKLGGCIEKSRPYYEAKLEERRIRDEAQKAAIRFERANSMHAVAKQQVALTQDSLNRQNTKTVDAACLEVLNHHVQRVNEAEEERLLSEEEHRRVSQRIIDTAQRIKQFEKEQGRTIKKSRVYFDSRVEFTRVLEQQKALIQRLEAEVRQKKVDYTTSLRNLERISEAIHEERQIAGLKREQGVGCESPDPPPMELSRIEMEPVAPLLTSVLPNSSEQLPYDISAVNLRDRSISDPIDPSLFDDALKPPATESKRPVSLGSGVILLAQQLTGIGTSWLADEEKRRAASKAFTFPPEDVDVRYRTAPEGVKPLPTPPLPEPSDSDSEVCSLASGRGEFTDEELTLRGMLRSHTDLINEIDICAERLKQSMHVRSVSDAE</sequence>
<feature type="coiled-coil region" evidence="3">
    <location>
        <begin position="163"/>
        <end position="190"/>
    </location>
</feature>
<name>A0A914WBK4_9BILA</name>
<dbReference type="Pfam" id="PF05276">
    <property type="entry name" value="SH3BP5"/>
    <property type="match status" value="1"/>
</dbReference>
<keyword evidence="2 3" id="KW-0175">Coiled coil</keyword>
<feature type="region of interest" description="Disordered" evidence="4">
    <location>
        <begin position="398"/>
        <end position="417"/>
    </location>
</feature>
<feature type="compositionally biased region" description="Basic and acidic residues" evidence="4">
    <location>
        <begin position="11"/>
        <end position="20"/>
    </location>
</feature>
<evidence type="ECO:0000256" key="4">
    <source>
        <dbReference type="SAM" id="MobiDB-lite"/>
    </source>
</evidence>
<evidence type="ECO:0000256" key="2">
    <source>
        <dbReference type="ARBA" id="ARBA00023054"/>
    </source>
</evidence>
<feature type="coiled-coil region" evidence="3">
    <location>
        <begin position="219"/>
        <end position="246"/>
    </location>
</feature>
<dbReference type="PANTHER" id="PTHR19423:SF1">
    <property type="entry name" value="SH3 DOMAIN-BINDING PROTEIN 5"/>
    <property type="match status" value="1"/>
</dbReference>
<evidence type="ECO:0000256" key="1">
    <source>
        <dbReference type="ARBA" id="ARBA00007796"/>
    </source>
</evidence>
<comment type="similarity">
    <text evidence="1">Belongs to the SH3BP5 family.</text>
</comment>
<dbReference type="GO" id="GO:0004860">
    <property type="term" value="F:protein kinase inhibitor activity"/>
    <property type="evidence" value="ECO:0007669"/>
    <property type="project" value="TreeGrafter"/>
</dbReference>
<dbReference type="PANTHER" id="PTHR19423">
    <property type="entry name" value="SH3 DOMAIN-BINDING PROTEIN 5"/>
    <property type="match status" value="1"/>
</dbReference>
<dbReference type="GO" id="GO:0005737">
    <property type="term" value="C:cytoplasm"/>
    <property type="evidence" value="ECO:0007669"/>
    <property type="project" value="TreeGrafter"/>
</dbReference>
<dbReference type="GO" id="GO:0035556">
    <property type="term" value="P:intracellular signal transduction"/>
    <property type="evidence" value="ECO:0007669"/>
    <property type="project" value="InterPro"/>
</dbReference>
<evidence type="ECO:0000313" key="6">
    <source>
        <dbReference type="WBParaSite" id="PSAMB.scaffold3550size17843.g21866.t1"/>
    </source>
</evidence>
<dbReference type="AlphaFoldDB" id="A0A914WBK4"/>
<dbReference type="Proteomes" id="UP000887566">
    <property type="component" value="Unplaced"/>
</dbReference>
<evidence type="ECO:0000313" key="5">
    <source>
        <dbReference type="Proteomes" id="UP000887566"/>
    </source>
</evidence>
<evidence type="ECO:0000256" key="3">
    <source>
        <dbReference type="SAM" id="Coils"/>
    </source>
</evidence>
<organism evidence="5 6">
    <name type="scientific">Plectus sambesii</name>
    <dbReference type="NCBI Taxonomy" id="2011161"/>
    <lineage>
        <taxon>Eukaryota</taxon>
        <taxon>Metazoa</taxon>
        <taxon>Ecdysozoa</taxon>
        <taxon>Nematoda</taxon>
        <taxon>Chromadorea</taxon>
        <taxon>Plectida</taxon>
        <taxon>Plectina</taxon>
        <taxon>Plectoidea</taxon>
        <taxon>Plectidae</taxon>
        <taxon>Plectus</taxon>
    </lineage>
</organism>
<keyword evidence="5" id="KW-1185">Reference proteome</keyword>
<feature type="coiled-coil region" evidence="3">
    <location>
        <begin position="56"/>
        <end position="83"/>
    </location>
</feature>
<dbReference type="InterPro" id="IPR007940">
    <property type="entry name" value="SH3BP5"/>
</dbReference>
<accession>A0A914WBK4</accession>
<proteinExistence type="inferred from homology"/>
<dbReference type="WBParaSite" id="PSAMB.scaffold3550size17843.g21866.t1">
    <property type="protein sequence ID" value="PSAMB.scaffold3550size17843.g21866.t1"/>
    <property type="gene ID" value="PSAMB.scaffold3550size17843.g21866"/>
</dbReference>
<reference evidence="6" key="1">
    <citation type="submission" date="2022-11" db="UniProtKB">
        <authorList>
            <consortium name="WormBaseParasite"/>
        </authorList>
    </citation>
    <scope>IDENTIFICATION</scope>
</reference>